<feature type="transmembrane region" description="Helical" evidence="8">
    <location>
        <begin position="235"/>
        <end position="252"/>
    </location>
</feature>
<dbReference type="EMBL" id="DVNA01000015">
    <property type="protein sequence ID" value="HIU54324.1"/>
    <property type="molecule type" value="Genomic_DNA"/>
</dbReference>
<evidence type="ECO:0000256" key="3">
    <source>
        <dbReference type="ARBA" id="ARBA00022475"/>
    </source>
</evidence>
<feature type="transmembrane region" description="Helical" evidence="8">
    <location>
        <begin position="37"/>
        <end position="56"/>
    </location>
</feature>
<evidence type="ECO:0000256" key="7">
    <source>
        <dbReference type="ARBA" id="ARBA00023136"/>
    </source>
</evidence>
<dbReference type="InterPro" id="IPR004657">
    <property type="entry name" value="MenA"/>
</dbReference>
<name>A0A9D1M663_9BACT</name>
<feature type="transmembrane region" description="Helical" evidence="8">
    <location>
        <begin position="210"/>
        <end position="229"/>
    </location>
</feature>
<dbReference type="Pfam" id="PF01040">
    <property type="entry name" value="UbiA"/>
    <property type="match status" value="1"/>
</dbReference>
<evidence type="ECO:0000256" key="6">
    <source>
        <dbReference type="ARBA" id="ARBA00022989"/>
    </source>
</evidence>
<keyword evidence="2 8" id="KW-0474">Menaquinone biosynthesis</keyword>
<feature type="transmembrane region" description="Helical" evidence="8">
    <location>
        <begin position="143"/>
        <end position="161"/>
    </location>
</feature>
<comment type="subcellular location">
    <subcellularLocation>
        <location evidence="8">Cell membrane</location>
        <topology evidence="8">Multi-pass membrane protein</topology>
    </subcellularLocation>
    <subcellularLocation>
        <location evidence="1">Membrane</location>
        <topology evidence="1">Multi-pass membrane protein</topology>
    </subcellularLocation>
</comment>
<evidence type="ECO:0000256" key="9">
    <source>
        <dbReference type="NCBIfam" id="TIGR00751"/>
    </source>
</evidence>
<comment type="catalytic activity">
    <reaction evidence="8">
        <text>an all-trans-polyprenyl diphosphate + 1,4-dihydroxy-2-naphthoate + H(+) = a 2-demethylmenaquinol + CO2 + diphosphate</text>
        <dbReference type="Rhea" id="RHEA:26478"/>
        <dbReference type="Rhea" id="RHEA-COMP:9563"/>
        <dbReference type="Rhea" id="RHEA-COMP:9564"/>
        <dbReference type="ChEBI" id="CHEBI:11173"/>
        <dbReference type="ChEBI" id="CHEBI:15378"/>
        <dbReference type="ChEBI" id="CHEBI:16526"/>
        <dbReference type="ChEBI" id="CHEBI:33019"/>
        <dbReference type="ChEBI" id="CHEBI:55437"/>
        <dbReference type="ChEBI" id="CHEBI:58914"/>
        <dbReference type="EC" id="2.5.1.74"/>
    </reaction>
</comment>
<keyword evidence="7 8" id="KW-0472">Membrane</keyword>
<reference evidence="10" key="2">
    <citation type="journal article" date="2021" name="PeerJ">
        <title>Extensive microbial diversity within the chicken gut microbiome revealed by metagenomics and culture.</title>
        <authorList>
            <person name="Gilroy R."/>
            <person name="Ravi A."/>
            <person name="Getino M."/>
            <person name="Pursley I."/>
            <person name="Horton D.L."/>
            <person name="Alikhan N.F."/>
            <person name="Baker D."/>
            <person name="Gharbi K."/>
            <person name="Hall N."/>
            <person name="Watson M."/>
            <person name="Adriaenssens E.M."/>
            <person name="Foster-Nyarko E."/>
            <person name="Jarju S."/>
            <person name="Secka A."/>
            <person name="Antonio M."/>
            <person name="Oren A."/>
            <person name="Chaudhuri R.R."/>
            <person name="La Ragione R."/>
            <person name="Hildebrand F."/>
            <person name="Pallen M.J."/>
        </authorList>
    </citation>
    <scope>NUCLEOTIDE SEQUENCE</scope>
    <source>
        <strain evidence="10">CHK158-818</strain>
    </source>
</reference>
<reference evidence="10" key="1">
    <citation type="submission" date="2020-10" db="EMBL/GenBank/DDBJ databases">
        <authorList>
            <person name="Gilroy R."/>
        </authorList>
    </citation>
    <scope>NUCLEOTIDE SEQUENCE</scope>
    <source>
        <strain evidence="10">CHK158-818</strain>
    </source>
</reference>
<dbReference type="GO" id="GO:0009234">
    <property type="term" value="P:menaquinone biosynthetic process"/>
    <property type="evidence" value="ECO:0007669"/>
    <property type="project" value="UniProtKB-UniRule"/>
</dbReference>
<proteinExistence type="inferred from homology"/>
<dbReference type="NCBIfam" id="NF004751">
    <property type="entry name" value="PRK06080.1-3"/>
    <property type="match status" value="1"/>
</dbReference>
<dbReference type="PANTHER" id="PTHR13929">
    <property type="entry name" value="1,4-DIHYDROXY-2-NAPHTHOATE OCTAPRENYLTRANSFERASE"/>
    <property type="match status" value="1"/>
</dbReference>
<evidence type="ECO:0000256" key="1">
    <source>
        <dbReference type="ARBA" id="ARBA00004141"/>
    </source>
</evidence>
<evidence type="ECO:0000256" key="8">
    <source>
        <dbReference type="HAMAP-Rule" id="MF_01937"/>
    </source>
</evidence>
<evidence type="ECO:0000313" key="10">
    <source>
        <dbReference type="EMBL" id="HIU54324.1"/>
    </source>
</evidence>
<dbReference type="NCBIfam" id="TIGR00751">
    <property type="entry name" value="menA"/>
    <property type="match status" value="1"/>
</dbReference>
<gene>
    <name evidence="8" type="primary">menA</name>
    <name evidence="10" type="ORF">IAB03_00785</name>
</gene>
<protein>
    <recommendedName>
        <fullName evidence="8 9">1,4-dihydroxy-2-naphthoate octaprenyltransferase</fullName>
        <shortName evidence="8">DHNA-octaprenyltransferase</shortName>
        <ecNumber evidence="8 9">2.5.1.74</ecNumber>
    </recommendedName>
</protein>
<keyword evidence="6 8" id="KW-1133">Transmembrane helix</keyword>
<accession>A0A9D1M663</accession>
<evidence type="ECO:0000256" key="4">
    <source>
        <dbReference type="ARBA" id="ARBA00022679"/>
    </source>
</evidence>
<dbReference type="PIRSF" id="PIRSF005355">
    <property type="entry name" value="UBIAD1"/>
    <property type="match status" value="1"/>
</dbReference>
<feature type="transmembrane region" description="Helical" evidence="8">
    <location>
        <begin position="12"/>
        <end position="31"/>
    </location>
</feature>
<comment type="similarity">
    <text evidence="8">Belongs to the MenA family. Type 1 subfamily.</text>
</comment>
<keyword evidence="5 8" id="KW-0812">Transmembrane</keyword>
<evidence type="ECO:0000256" key="5">
    <source>
        <dbReference type="ARBA" id="ARBA00022692"/>
    </source>
</evidence>
<comment type="caution">
    <text evidence="10">The sequence shown here is derived from an EMBL/GenBank/DDBJ whole genome shotgun (WGS) entry which is preliminary data.</text>
</comment>
<dbReference type="InterPro" id="IPR044878">
    <property type="entry name" value="UbiA_sf"/>
</dbReference>
<dbReference type="Proteomes" id="UP000824112">
    <property type="component" value="Unassembled WGS sequence"/>
</dbReference>
<comment type="pathway">
    <text evidence="8">Quinol/quinone metabolism; menaquinone biosynthesis; menaquinol from 1,4-dihydroxy-2-naphthoate: step 1/2.</text>
</comment>
<dbReference type="InterPro" id="IPR000537">
    <property type="entry name" value="UbiA_prenyltransferase"/>
</dbReference>
<dbReference type="HAMAP" id="MF_01937">
    <property type="entry name" value="MenA_1"/>
    <property type="match status" value="1"/>
</dbReference>
<dbReference type="Gene3D" id="1.10.357.140">
    <property type="entry name" value="UbiA prenyltransferase"/>
    <property type="match status" value="1"/>
</dbReference>
<evidence type="ECO:0000256" key="2">
    <source>
        <dbReference type="ARBA" id="ARBA00022428"/>
    </source>
</evidence>
<dbReference type="AlphaFoldDB" id="A0A9D1M663"/>
<feature type="transmembrane region" description="Helical" evidence="8">
    <location>
        <begin position="167"/>
        <end position="189"/>
    </location>
</feature>
<dbReference type="GO" id="GO:0046428">
    <property type="term" value="F:1,4-dihydroxy-2-naphthoate polyprenyltransferase activity"/>
    <property type="evidence" value="ECO:0007669"/>
    <property type="project" value="UniProtKB-UniRule"/>
</dbReference>
<dbReference type="InterPro" id="IPR026046">
    <property type="entry name" value="UBIAD1"/>
</dbReference>
<dbReference type="EC" id="2.5.1.74" evidence="8 9"/>
<organism evidence="10 11">
    <name type="scientific">Candidatus Gallibacteroides avistercoris</name>
    <dbReference type="NCBI Taxonomy" id="2840833"/>
    <lineage>
        <taxon>Bacteria</taxon>
        <taxon>Pseudomonadati</taxon>
        <taxon>Bacteroidota</taxon>
        <taxon>Bacteroidia</taxon>
        <taxon>Bacteroidales</taxon>
        <taxon>Bacteroidaceae</taxon>
        <taxon>Bacteroidaceae incertae sedis</taxon>
        <taxon>Candidatus Gallibacteroides</taxon>
    </lineage>
</organism>
<feature type="transmembrane region" description="Helical" evidence="8">
    <location>
        <begin position="88"/>
        <end position="106"/>
    </location>
</feature>
<keyword evidence="3 8" id="KW-1003">Cell membrane</keyword>
<dbReference type="PANTHER" id="PTHR13929:SF0">
    <property type="entry name" value="UBIA PRENYLTRANSFERASE DOMAIN-CONTAINING PROTEIN 1"/>
    <property type="match status" value="1"/>
</dbReference>
<feature type="transmembrane region" description="Helical" evidence="8">
    <location>
        <begin position="273"/>
        <end position="291"/>
    </location>
</feature>
<keyword evidence="4 8" id="KW-0808">Transferase</keyword>
<dbReference type="GO" id="GO:0042371">
    <property type="term" value="P:vitamin K biosynthetic process"/>
    <property type="evidence" value="ECO:0007669"/>
    <property type="project" value="TreeGrafter"/>
</dbReference>
<sequence length="292" mass="32158">MLKLWIDAARPRTLPVSVGPVVVAAAYAWYFDVFHPVIVSVCVVFALLAQIASNFANDYFDYKKGADRSDRVGPRRAVASGDISPQKMLKATTFTLFLACAIGSTLIYYGGWWLIIAGVLIALFAMAYSAGPYPLAYHGLGDVTVFIFFGLVAVGLTYFIQAGQINVPVIAGGAAIGLLSVNVLLVNNYRDMEADKISGKRTTVVLLGRNWAKWTYLFNGIIAIVLTSFVWEKDFLFFVPLIYVIFHLSTWNKLVKRRGVDLNPVLGMTARNLFIFTVLVCIGLCYAKWAGV</sequence>
<dbReference type="GO" id="GO:0005886">
    <property type="term" value="C:plasma membrane"/>
    <property type="evidence" value="ECO:0007669"/>
    <property type="project" value="UniProtKB-SubCell"/>
</dbReference>
<comment type="function">
    <text evidence="8">Conversion of 1,4-dihydroxy-2-naphthoate (DHNA) to demethylmenaquinone (DMK).</text>
</comment>
<feature type="transmembrane region" description="Helical" evidence="8">
    <location>
        <begin position="112"/>
        <end position="131"/>
    </location>
</feature>
<evidence type="ECO:0000313" key="11">
    <source>
        <dbReference type="Proteomes" id="UP000824112"/>
    </source>
</evidence>
<dbReference type="CDD" id="cd13962">
    <property type="entry name" value="PT_UbiA_UBIAD1"/>
    <property type="match status" value="1"/>
</dbReference>